<dbReference type="GO" id="GO:0004477">
    <property type="term" value="F:methenyltetrahydrofolate cyclohydrolase activity"/>
    <property type="evidence" value="ECO:0007669"/>
    <property type="project" value="TreeGrafter"/>
</dbReference>
<name>A0A6L7AAS5_LEULA</name>
<dbReference type="GO" id="GO:0005829">
    <property type="term" value="C:cytosol"/>
    <property type="evidence" value="ECO:0007669"/>
    <property type="project" value="TreeGrafter"/>
</dbReference>
<dbReference type="SUPFAM" id="SSF51735">
    <property type="entry name" value="NAD(P)-binding Rossmann-fold domains"/>
    <property type="match status" value="1"/>
</dbReference>
<dbReference type="PRINTS" id="PR00085">
    <property type="entry name" value="THFDHDRGNASE"/>
</dbReference>
<evidence type="ECO:0000313" key="6">
    <source>
        <dbReference type="Proteomes" id="UP000478636"/>
    </source>
</evidence>
<dbReference type="AlphaFoldDB" id="A0A6L7AAS5"/>
<comment type="caution">
    <text evidence="5">The sequence shown here is derived from an EMBL/GenBank/DDBJ whole genome shotgun (WGS) entry which is preliminary data.</text>
</comment>
<evidence type="ECO:0000256" key="3">
    <source>
        <dbReference type="ARBA" id="ARBA00023167"/>
    </source>
</evidence>
<keyword evidence="3" id="KW-0486">Methionine biosynthesis</keyword>
<dbReference type="GO" id="GO:0009086">
    <property type="term" value="P:methionine biosynthetic process"/>
    <property type="evidence" value="ECO:0007669"/>
    <property type="project" value="UniProtKB-KW"/>
</dbReference>
<evidence type="ECO:0000256" key="2">
    <source>
        <dbReference type="ARBA" id="ARBA00022755"/>
    </source>
</evidence>
<feature type="domain" description="Tetrahydrofolate dehydrogenase/cyclohydrolase catalytic" evidence="4">
    <location>
        <begin position="63"/>
        <end position="124"/>
    </location>
</feature>
<dbReference type="Pfam" id="PF00763">
    <property type="entry name" value="THF_DHG_CYH"/>
    <property type="match status" value="1"/>
</dbReference>
<sequence length="128" mass="13452">MLFADALADYTVAATPQGVMTLLNHYGIETFGKQAVVVGRSQLFGRPMFALLNNADATVTLPALGIQTKDIPTDANATTESVLQLVAELNADDNITGILVQSPLAEGVKEREVFSAVAPHKDADGLGL</sequence>
<evidence type="ECO:0000259" key="4">
    <source>
        <dbReference type="Pfam" id="PF00763"/>
    </source>
</evidence>
<dbReference type="InterPro" id="IPR036291">
    <property type="entry name" value="NAD(P)-bd_dom_sf"/>
</dbReference>
<dbReference type="InterPro" id="IPR046346">
    <property type="entry name" value="Aminoacid_DH-like_N_sf"/>
</dbReference>
<dbReference type="GO" id="GO:0004488">
    <property type="term" value="F:methylenetetrahydrofolate dehydrogenase (NADP+) activity"/>
    <property type="evidence" value="ECO:0007669"/>
    <property type="project" value="InterPro"/>
</dbReference>
<keyword evidence="2" id="KW-0658">Purine biosynthesis</keyword>
<dbReference type="SUPFAM" id="SSF53223">
    <property type="entry name" value="Aminoacid dehydrogenase-like, N-terminal domain"/>
    <property type="match status" value="1"/>
</dbReference>
<dbReference type="InterPro" id="IPR000672">
    <property type="entry name" value="THF_DH/CycHdrlase"/>
</dbReference>
<dbReference type="GO" id="GO:0006164">
    <property type="term" value="P:purine nucleotide biosynthetic process"/>
    <property type="evidence" value="ECO:0007669"/>
    <property type="project" value="UniProtKB-KW"/>
</dbReference>
<dbReference type="GO" id="GO:0035999">
    <property type="term" value="P:tetrahydrofolate interconversion"/>
    <property type="evidence" value="ECO:0007669"/>
    <property type="project" value="TreeGrafter"/>
</dbReference>
<dbReference type="Gene3D" id="3.40.50.10860">
    <property type="entry name" value="Leucine Dehydrogenase, chain A, domain 1"/>
    <property type="match status" value="1"/>
</dbReference>
<evidence type="ECO:0000256" key="1">
    <source>
        <dbReference type="ARBA" id="ARBA00022605"/>
    </source>
</evidence>
<dbReference type="PANTHER" id="PTHR48099">
    <property type="entry name" value="C-1-TETRAHYDROFOLATE SYNTHASE, CYTOPLASMIC-RELATED"/>
    <property type="match status" value="1"/>
</dbReference>
<dbReference type="PANTHER" id="PTHR48099:SF22">
    <property type="entry name" value="C-1-TETRAHYDROFOLATE SYNTHASE, CYTOPLASMIC"/>
    <property type="match status" value="1"/>
</dbReference>
<evidence type="ECO:0000313" key="5">
    <source>
        <dbReference type="EMBL" id="MWN21560.1"/>
    </source>
</evidence>
<dbReference type="InterPro" id="IPR020630">
    <property type="entry name" value="THF_DH/CycHdrlase_cat_dom"/>
</dbReference>
<keyword evidence="1" id="KW-0028">Amino-acid biosynthesis</keyword>
<protein>
    <recommendedName>
        <fullName evidence="4">Tetrahydrofolate dehydrogenase/cyclohydrolase catalytic domain-containing protein</fullName>
    </recommendedName>
</protein>
<reference evidence="5 6" key="1">
    <citation type="submission" date="2019-12" db="EMBL/GenBank/DDBJ databases">
        <title>Complete genome sequence of Leuconostoc lactis strain AVN1 provides insights into metabolic potential.</title>
        <authorList>
            <person name="Besrour N."/>
            <person name="Najjari A."/>
            <person name="Fhoula I."/>
            <person name="Jaballah S."/>
            <person name="Klibi N."/>
            <person name="Ouzari H.I."/>
        </authorList>
    </citation>
    <scope>NUCLEOTIDE SEQUENCE [LARGE SCALE GENOMIC DNA]</scope>
    <source>
        <strain evidence="5 6">AVN1</strain>
    </source>
</reference>
<gene>
    <name evidence="5" type="ORF">GQS40_10285</name>
</gene>
<organism evidence="5 6">
    <name type="scientific">Leuconostoc lactis</name>
    <dbReference type="NCBI Taxonomy" id="1246"/>
    <lineage>
        <taxon>Bacteria</taxon>
        <taxon>Bacillati</taxon>
        <taxon>Bacillota</taxon>
        <taxon>Bacilli</taxon>
        <taxon>Lactobacillales</taxon>
        <taxon>Lactobacillaceae</taxon>
        <taxon>Leuconostoc</taxon>
    </lineage>
</organism>
<proteinExistence type="predicted"/>
<dbReference type="EMBL" id="WSZI01000016">
    <property type="protein sequence ID" value="MWN21560.1"/>
    <property type="molecule type" value="Genomic_DNA"/>
</dbReference>
<accession>A0A6L7AAS5</accession>
<dbReference type="Proteomes" id="UP000478636">
    <property type="component" value="Unassembled WGS sequence"/>
</dbReference>